<dbReference type="GO" id="GO:0005506">
    <property type="term" value="F:iron ion binding"/>
    <property type="evidence" value="ECO:0007669"/>
    <property type="project" value="InterPro"/>
</dbReference>
<evidence type="ECO:0000313" key="10">
    <source>
        <dbReference type="Proteomes" id="UP001265746"/>
    </source>
</evidence>
<dbReference type="InterPro" id="IPR036396">
    <property type="entry name" value="Cyt_P450_sf"/>
</dbReference>
<reference evidence="9" key="1">
    <citation type="submission" date="2023-06" db="EMBL/GenBank/DDBJ databases">
        <authorList>
            <person name="Noh H."/>
        </authorList>
    </citation>
    <scope>NUCLEOTIDE SEQUENCE</scope>
    <source>
        <strain evidence="9">DUCC20226</strain>
    </source>
</reference>
<dbReference type="GO" id="GO:0020037">
    <property type="term" value="F:heme binding"/>
    <property type="evidence" value="ECO:0007669"/>
    <property type="project" value="InterPro"/>
</dbReference>
<feature type="transmembrane region" description="Helical" evidence="7">
    <location>
        <begin position="1033"/>
        <end position="1058"/>
    </location>
</feature>
<feature type="transmembrane region" description="Helical" evidence="7">
    <location>
        <begin position="1064"/>
        <end position="1087"/>
    </location>
</feature>
<evidence type="ECO:0000256" key="6">
    <source>
        <dbReference type="ARBA" id="ARBA00023136"/>
    </source>
</evidence>
<evidence type="ECO:0000256" key="1">
    <source>
        <dbReference type="ARBA" id="ARBA00004141"/>
    </source>
</evidence>
<feature type="transmembrane region" description="Helical" evidence="7">
    <location>
        <begin position="643"/>
        <end position="664"/>
    </location>
</feature>
<dbReference type="PANTHER" id="PTHR43341:SF26">
    <property type="entry name" value="GENERAL AMINO ACID PERMEASE AGP3"/>
    <property type="match status" value="1"/>
</dbReference>
<dbReference type="Proteomes" id="UP001265746">
    <property type="component" value="Unassembled WGS sequence"/>
</dbReference>
<comment type="caution">
    <text evidence="9">The sequence shown here is derived from an EMBL/GenBank/DDBJ whole genome shotgun (WGS) entry which is preliminary data.</text>
</comment>
<dbReference type="InterPro" id="IPR004840">
    <property type="entry name" value="Amino_acid_permease_CS"/>
</dbReference>
<feature type="transmembrane region" description="Helical" evidence="7">
    <location>
        <begin position="751"/>
        <end position="773"/>
    </location>
</feature>
<dbReference type="PROSITE" id="PS00218">
    <property type="entry name" value="AMINO_ACID_PERMEASE_1"/>
    <property type="match status" value="1"/>
</dbReference>
<evidence type="ECO:0000256" key="5">
    <source>
        <dbReference type="ARBA" id="ARBA00022989"/>
    </source>
</evidence>
<proteinExistence type="predicted"/>
<feature type="transmembrane region" description="Helical" evidence="7">
    <location>
        <begin position="670"/>
        <end position="687"/>
    </location>
</feature>
<feature type="transmembrane region" description="Helical" evidence="7">
    <location>
        <begin position="825"/>
        <end position="845"/>
    </location>
</feature>
<feature type="transmembrane region" description="Helical" evidence="7">
    <location>
        <begin position="865"/>
        <end position="883"/>
    </location>
</feature>
<feature type="transmembrane region" description="Helical" evidence="7">
    <location>
        <begin position="785"/>
        <end position="805"/>
    </location>
</feature>
<dbReference type="Gene3D" id="1.20.1740.10">
    <property type="entry name" value="Amino acid/polyamine transporter I"/>
    <property type="match status" value="1"/>
</dbReference>
<dbReference type="Pfam" id="PF00324">
    <property type="entry name" value="AA_permease"/>
    <property type="match status" value="1"/>
</dbReference>
<dbReference type="GO" id="GO:0004497">
    <property type="term" value="F:monooxygenase activity"/>
    <property type="evidence" value="ECO:0007669"/>
    <property type="project" value="InterPro"/>
</dbReference>
<feature type="transmembrane region" description="Helical" evidence="7">
    <location>
        <begin position="989"/>
        <end position="1012"/>
    </location>
</feature>
<keyword evidence="6 7" id="KW-0472">Membrane</keyword>
<keyword evidence="5 7" id="KW-1133">Transmembrane helix</keyword>
<keyword evidence="2" id="KW-0813">Transport</keyword>
<dbReference type="PANTHER" id="PTHR43341">
    <property type="entry name" value="AMINO ACID PERMEASE"/>
    <property type="match status" value="1"/>
</dbReference>
<feature type="transmembrane region" description="Helical" evidence="7">
    <location>
        <begin position="963"/>
        <end position="983"/>
    </location>
</feature>
<sequence length="1135" mass="125516">MYQMPHQAHKGKSSIVRSEVKCGYHLEAHIKSLYDRIEELKAIVAVHHTHSQNNDNTTSGPTDSGGAFQFVLPSRNGTLFLEQSPPVIIGDATVRKLLNQGVKIESPFLVPGNLNPEEEGINVFAASRFDRASVTPNTVRLLLAHYGRCVEPALPASITLPDENEASLKQMGEADRCCVLLACAIAATHKSYYAPAWKIVATTCREWGGELAAQFVTKPNDHIVVILLLLIIYELADPERGLIWELLSFATRSCLELGWHRTDEQAIHPLPGPTLPASSQTRRLPPETKKRTLSVLIYIESFRSTNSNAQDYIPYLRSCFFRDETRSTIANQVRGRRDEWLATLLEETKESIAAEGSKHCVATGLLTDTQENLTKDDVRTILGGLMSGGFETILTTAIAGIAYLAGPEGQAMQEKAYLEMLGSSGDIEAAFQQAVEMENSSYVAAFVRETLRYYPPLHILPPRQTYQDFEWNGARVPKGVMVLVNAQATNHDPAIYGPDAHIFRPERWTEPELANKVPAPYQFSYGAGGRGCTAVSFSNRILYTIFARLILSFKIKQNEAKPPCLDYVHYNEDTTAQSATPKAFEAYFEQLKSIFMMASNDEKSATADVSSAQDSGDDTSGAVLENGNIIDDGLQRGLKNRHLIMISFGGVVGASIWYGTGYAIAYSGPVGALICFFIIGVDVYFVMQCLGEMSTLFPIQGAFIELAGRFVDPSLAFSLGWNYFYLWVTNVAGDFNASSIIMGYWTDKVPTYGWILCWWAFYQVTSLLGVVVWGEMEFYFACWKLFCILGGFLCAILLNTGAIGGEYIGFRYWRDPGPIANGIDGFGQCFLLAAVYYCGTEMLALTAAESKNPTRDLPRAIKQTFWRVLIIFMGLVFFAGIIVPSNSPDLLTAATRSGKSPWTIAFANAGAPQLGNVVNVVMITAQLSSMNSALYVASRSLVSLAKEGRAPKFFAKTTKNGTPANALIFSNFLGLIAMLNYTAGPGKVFSYLTSISGSATYIAWAVIGVTHVRFRKGWVAQGNRVEDLPFRALWYPYGTIFVIAINTFLVFIAGYGVFIGGFDAVGFVINYIVIAVFIVLFCGWKILKRTKIVPLMEMDLTTGRREVPRTVESDDTNWEKRKIPWYIKVKRFIFS</sequence>
<comment type="subcellular location">
    <subcellularLocation>
        <location evidence="1">Membrane</location>
        <topology evidence="1">Multi-pass membrane protein</topology>
    </subcellularLocation>
</comment>
<gene>
    <name evidence="9" type="ORF">N8I77_006673</name>
</gene>
<accession>A0AAD9SJN1</accession>
<dbReference type="GO" id="GO:0016020">
    <property type="term" value="C:membrane"/>
    <property type="evidence" value="ECO:0007669"/>
    <property type="project" value="UniProtKB-SubCell"/>
</dbReference>
<dbReference type="Gene3D" id="1.10.630.10">
    <property type="entry name" value="Cytochrome P450"/>
    <property type="match status" value="1"/>
</dbReference>
<evidence type="ECO:0000256" key="7">
    <source>
        <dbReference type="SAM" id="Phobius"/>
    </source>
</evidence>
<keyword evidence="3 7" id="KW-0812">Transmembrane</keyword>
<evidence type="ECO:0000256" key="2">
    <source>
        <dbReference type="ARBA" id="ARBA00022448"/>
    </source>
</evidence>
<organism evidence="9 10">
    <name type="scientific">Phomopsis amygdali</name>
    <name type="common">Fusicoccum amygdali</name>
    <dbReference type="NCBI Taxonomy" id="1214568"/>
    <lineage>
        <taxon>Eukaryota</taxon>
        <taxon>Fungi</taxon>
        <taxon>Dikarya</taxon>
        <taxon>Ascomycota</taxon>
        <taxon>Pezizomycotina</taxon>
        <taxon>Sordariomycetes</taxon>
        <taxon>Sordariomycetidae</taxon>
        <taxon>Diaporthales</taxon>
        <taxon>Diaporthaceae</taxon>
        <taxon>Diaporthe</taxon>
    </lineage>
</organism>
<evidence type="ECO:0000256" key="3">
    <source>
        <dbReference type="ARBA" id="ARBA00022692"/>
    </source>
</evidence>
<dbReference type="FunFam" id="1.20.1740.10:FF:000001">
    <property type="entry name" value="Amino acid permease"/>
    <property type="match status" value="1"/>
</dbReference>
<dbReference type="Pfam" id="PF00067">
    <property type="entry name" value="p450"/>
    <property type="match status" value="1"/>
</dbReference>
<keyword evidence="4" id="KW-0029">Amino-acid transport</keyword>
<evidence type="ECO:0000313" key="9">
    <source>
        <dbReference type="EMBL" id="KAK2608036.1"/>
    </source>
</evidence>
<dbReference type="GO" id="GO:0015171">
    <property type="term" value="F:amino acid transmembrane transporter activity"/>
    <property type="evidence" value="ECO:0007669"/>
    <property type="project" value="TreeGrafter"/>
</dbReference>
<protein>
    <recommendedName>
        <fullName evidence="8">Amino acid permease/ SLC12A domain-containing protein</fullName>
    </recommendedName>
</protein>
<evidence type="ECO:0000256" key="4">
    <source>
        <dbReference type="ARBA" id="ARBA00022970"/>
    </source>
</evidence>
<dbReference type="GO" id="GO:0016705">
    <property type="term" value="F:oxidoreductase activity, acting on paired donors, with incorporation or reduction of molecular oxygen"/>
    <property type="evidence" value="ECO:0007669"/>
    <property type="project" value="InterPro"/>
</dbReference>
<feature type="domain" description="Amino acid permease/ SLC12A" evidence="8">
    <location>
        <begin position="642"/>
        <end position="1092"/>
    </location>
</feature>
<dbReference type="InterPro" id="IPR001128">
    <property type="entry name" value="Cyt_P450"/>
</dbReference>
<evidence type="ECO:0000259" key="8">
    <source>
        <dbReference type="Pfam" id="PF00324"/>
    </source>
</evidence>
<name>A0AAD9SJN1_PHOAM</name>
<keyword evidence="10" id="KW-1185">Reference proteome</keyword>
<feature type="transmembrane region" description="Helical" evidence="7">
    <location>
        <begin position="920"/>
        <end position="942"/>
    </location>
</feature>
<dbReference type="AlphaFoldDB" id="A0AAD9SJN1"/>
<dbReference type="InterPro" id="IPR050524">
    <property type="entry name" value="APC_YAT"/>
</dbReference>
<dbReference type="InterPro" id="IPR004841">
    <property type="entry name" value="AA-permease/SLC12A_dom"/>
</dbReference>
<dbReference type="SUPFAM" id="SSF48264">
    <property type="entry name" value="Cytochrome P450"/>
    <property type="match status" value="1"/>
</dbReference>
<dbReference type="EMBL" id="JAUJFL010000003">
    <property type="protein sequence ID" value="KAK2608036.1"/>
    <property type="molecule type" value="Genomic_DNA"/>
</dbReference>